<dbReference type="Proteomes" id="UP000254101">
    <property type="component" value="Unassembled WGS sequence"/>
</dbReference>
<dbReference type="RefSeq" id="WP_115492209.1">
    <property type="nucleotide sequence ID" value="NZ_JACHWW010000001.1"/>
</dbReference>
<feature type="transmembrane region" description="Helical" evidence="1">
    <location>
        <begin position="53"/>
        <end position="75"/>
    </location>
</feature>
<feature type="transmembrane region" description="Helical" evidence="1">
    <location>
        <begin position="87"/>
        <end position="107"/>
    </location>
</feature>
<protein>
    <submittedName>
        <fullName evidence="2">Uncharacterized protein</fullName>
    </submittedName>
</protein>
<evidence type="ECO:0000256" key="1">
    <source>
        <dbReference type="SAM" id="Phobius"/>
    </source>
</evidence>
<sequence length="141" mass="15677">MTRTDPEPTGEARLKKRRNRFYRYVALALLGSLIAGMAGGVMGGLYEDGEAPVWVPLLACAILAIGLIWFTRDYFKRVDELDLMDNLWAHLCGVYGGMIVFGIWYFLANIGLVPFPSALAIVSVMIFIICAVYGLRKLGLR</sequence>
<dbReference type="AlphaFoldDB" id="A0A395LMV5"/>
<comment type="caution">
    <text evidence="2">The sequence shown here is derived from an EMBL/GenBank/DDBJ whole genome shotgun (WGS) entry which is preliminary data.</text>
</comment>
<evidence type="ECO:0000313" key="2">
    <source>
        <dbReference type="EMBL" id="RDS77979.1"/>
    </source>
</evidence>
<dbReference type="OrthoDB" id="7408924at2"/>
<feature type="transmembrane region" description="Helical" evidence="1">
    <location>
        <begin position="113"/>
        <end position="135"/>
    </location>
</feature>
<keyword evidence="1" id="KW-0472">Membrane</keyword>
<reference evidence="2 3" key="1">
    <citation type="submission" date="2018-07" db="EMBL/GenBank/DDBJ databases">
        <title>Erythrobacter nanhaiensis sp. nov., a novel member of the genus Erythrobacter isolated from the South China Sea.</title>
        <authorList>
            <person name="Chen X."/>
            <person name="Liu J."/>
        </authorList>
    </citation>
    <scope>NUCLEOTIDE SEQUENCE [LARGE SCALE GENOMIC DNA]</scope>
    <source>
        <strain evidence="2 3">S-5</strain>
    </source>
</reference>
<organism evidence="2 3">
    <name type="scientific">Alteriqipengyuania lutimaris</name>
    <dbReference type="NCBI Taxonomy" id="1538146"/>
    <lineage>
        <taxon>Bacteria</taxon>
        <taxon>Pseudomonadati</taxon>
        <taxon>Pseudomonadota</taxon>
        <taxon>Alphaproteobacteria</taxon>
        <taxon>Sphingomonadales</taxon>
        <taxon>Erythrobacteraceae</taxon>
        <taxon>Alteriqipengyuania</taxon>
    </lineage>
</organism>
<keyword evidence="3" id="KW-1185">Reference proteome</keyword>
<dbReference type="EMBL" id="QRBB01000001">
    <property type="protein sequence ID" value="RDS77979.1"/>
    <property type="molecule type" value="Genomic_DNA"/>
</dbReference>
<gene>
    <name evidence="2" type="ORF">DL238_10460</name>
</gene>
<keyword evidence="1" id="KW-1133">Transmembrane helix</keyword>
<evidence type="ECO:0000313" key="3">
    <source>
        <dbReference type="Proteomes" id="UP000254101"/>
    </source>
</evidence>
<accession>A0A395LMV5</accession>
<feature type="transmembrane region" description="Helical" evidence="1">
    <location>
        <begin position="21"/>
        <end position="41"/>
    </location>
</feature>
<keyword evidence="1" id="KW-0812">Transmembrane</keyword>
<proteinExistence type="predicted"/>
<name>A0A395LMV5_9SPHN</name>